<dbReference type="EMBL" id="CP014209">
    <property type="protein sequence ID" value="ANC30062.1"/>
    <property type="molecule type" value="Genomic_DNA"/>
</dbReference>
<proteinExistence type="predicted"/>
<accession>A0A168EIG2</accession>
<dbReference type="Proteomes" id="UP000076794">
    <property type="component" value="Chromosome"/>
</dbReference>
<dbReference type="KEGG" id="ido:I598_0482"/>
<evidence type="ECO:0000313" key="1">
    <source>
        <dbReference type="EMBL" id="ANC30062.1"/>
    </source>
</evidence>
<gene>
    <name evidence="1" type="ORF">I598_0482</name>
</gene>
<dbReference type="PATRIC" id="fig|1300344.3.peg.480"/>
<name>A0A168EIG2_9MICO</name>
<keyword evidence="2" id="KW-1185">Reference proteome</keyword>
<protein>
    <submittedName>
        <fullName evidence="1">Uncharacterized protein</fullName>
    </submittedName>
</protein>
<dbReference type="AlphaFoldDB" id="A0A168EIG2"/>
<sequence>MLVRVRDLAPDSDVSAKTLACTASSGSTGNWGDVSKSDYKFRLTKINGSTTTNYQLAVKTVAVKY</sequence>
<organism evidence="1 2">
    <name type="scientific">Isoptericola dokdonensis DS-3</name>
    <dbReference type="NCBI Taxonomy" id="1300344"/>
    <lineage>
        <taxon>Bacteria</taxon>
        <taxon>Bacillati</taxon>
        <taxon>Actinomycetota</taxon>
        <taxon>Actinomycetes</taxon>
        <taxon>Micrococcales</taxon>
        <taxon>Promicromonosporaceae</taxon>
        <taxon>Isoptericola</taxon>
    </lineage>
</organism>
<evidence type="ECO:0000313" key="2">
    <source>
        <dbReference type="Proteomes" id="UP000076794"/>
    </source>
</evidence>
<reference evidence="1 2" key="1">
    <citation type="submission" date="2016-01" db="EMBL/GenBank/DDBJ databases">
        <title>Complete genome sequence of a soil Actinobacterium, Isoptericola dokdonensis DS-3.</title>
        <authorList>
            <person name="Kwon S.-K."/>
            <person name="Kim J.F."/>
        </authorList>
    </citation>
    <scope>NUCLEOTIDE SEQUENCE [LARGE SCALE GENOMIC DNA]</scope>
    <source>
        <strain evidence="1 2">DS-3</strain>
    </source>
</reference>